<dbReference type="InterPro" id="IPR013424">
    <property type="entry name" value="Ice-binding_C"/>
</dbReference>
<organism evidence="2 3">
    <name type="scientific">Almyronema epifaneia S1</name>
    <dbReference type="NCBI Taxonomy" id="2991925"/>
    <lineage>
        <taxon>Bacteria</taxon>
        <taxon>Bacillati</taxon>
        <taxon>Cyanobacteriota</taxon>
        <taxon>Cyanophyceae</taxon>
        <taxon>Nodosilineales</taxon>
        <taxon>Nodosilineaceae</taxon>
        <taxon>Almyronema</taxon>
        <taxon>Almyronema epifaneia</taxon>
    </lineage>
</organism>
<accession>A0ABW6I999</accession>
<comment type="caution">
    <text evidence="2">The sequence shown here is derived from an EMBL/GenBank/DDBJ whole genome shotgun (WGS) entry which is preliminary data.</text>
</comment>
<sequence>MKQYLLSSAAIAGSLLLVPAAMIDSATAATLVQPFEVEVTSGGLAGQTFFGSARYDESIAPSGLFGAINAADGLTLTFDFLGRTFTEADAVAFPNSPNLFSFFGNTFLAYAVNTDAVGFSLLGPAFSYQVSEAGNETFGFGTVTVGEVSTAPVPEPLTLLGSLTALGLGYAAKRRMAQSTAS</sequence>
<evidence type="ECO:0000313" key="2">
    <source>
        <dbReference type="EMBL" id="MFE4104654.1"/>
    </source>
</evidence>
<name>A0ABW6I999_9CYAN</name>
<dbReference type="EMBL" id="JBHZOL010000001">
    <property type="protein sequence ID" value="MFE4104654.1"/>
    <property type="molecule type" value="Genomic_DNA"/>
</dbReference>
<evidence type="ECO:0000256" key="1">
    <source>
        <dbReference type="SAM" id="SignalP"/>
    </source>
</evidence>
<feature type="signal peptide" evidence="1">
    <location>
        <begin position="1"/>
        <end position="28"/>
    </location>
</feature>
<evidence type="ECO:0000313" key="3">
    <source>
        <dbReference type="Proteomes" id="UP001600165"/>
    </source>
</evidence>
<dbReference type="NCBIfam" id="TIGR04155">
    <property type="entry name" value="cyano_PEP"/>
    <property type="match status" value="1"/>
</dbReference>
<reference evidence="2 3" key="1">
    <citation type="submission" date="2024-10" db="EMBL/GenBank/DDBJ databases">
        <authorList>
            <person name="Ratan Roy A."/>
            <person name="Morales Sandoval P.H."/>
            <person name="De Los Santos Villalobos S."/>
            <person name="Chakraborty S."/>
            <person name="Mukherjee J."/>
        </authorList>
    </citation>
    <scope>NUCLEOTIDE SEQUENCE [LARGE SCALE GENOMIC DNA]</scope>
    <source>
        <strain evidence="2 3">S1</strain>
    </source>
</reference>
<keyword evidence="3" id="KW-1185">Reference proteome</keyword>
<dbReference type="Proteomes" id="UP001600165">
    <property type="component" value="Unassembled WGS sequence"/>
</dbReference>
<gene>
    <name evidence="2" type="ORF">ACFVKH_00095</name>
</gene>
<proteinExistence type="predicted"/>
<dbReference type="InterPro" id="IPR026374">
    <property type="entry name" value="Cyano_PEP"/>
</dbReference>
<keyword evidence="1" id="KW-0732">Signal</keyword>
<dbReference type="RefSeq" id="WP_377960139.1">
    <property type="nucleotide sequence ID" value="NZ_JBHZOL010000001.1"/>
</dbReference>
<feature type="chain" id="PRO_5047463471" evidence="1">
    <location>
        <begin position="29"/>
        <end position="182"/>
    </location>
</feature>
<protein>
    <submittedName>
        <fullName evidence="2">PEP-CTERM sorting domain-containing protein</fullName>
    </submittedName>
</protein>
<dbReference type="NCBIfam" id="TIGR02595">
    <property type="entry name" value="PEP_CTERM"/>
    <property type="match status" value="1"/>
</dbReference>